<reference evidence="7" key="2">
    <citation type="submission" date="2015-04" db="EMBL/GenBank/DDBJ databases">
        <title>The complete genome sequence of Erythrobacter sp. s21-N3.</title>
        <authorList>
            <person name="Zhuang L."/>
            <person name="Liu Y."/>
            <person name="Shao Z."/>
        </authorList>
    </citation>
    <scope>NUCLEOTIDE SEQUENCE [LARGE SCALE GENOMIC DNA]</scope>
    <source>
        <strain evidence="7">s21-N3</strain>
    </source>
</reference>
<accession>A0A0H4V8X1</accession>
<evidence type="ECO:0000256" key="4">
    <source>
        <dbReference type="ARBA" id="ARBA00023136"/>
    </source>
</evidence>
<dbReference type="Pfam" id="PF07264">
    <property type="entry name" value="EI24"/>
    <property type="match status" value="1"/>
</dbReference>
<organism evidence="6 7">
    <name type="scientific">Aurantiacibacter atlanticus</name>
    <dbReference type="NCBI Taxonomy" id="1648404"/>
    <lineage>
        <taxon>Bacteria</taxon>
        <taxon>Pseudomonadati</taxon>
        <taxon>Pseudomonadota</taxon>
        <taxon>Alphaproteobacteria</taxon>
        <taxon>Sphingomonadales</taxon>
        <taxon>Erythrobacteraceae</taxon>
        <taxon>Aurantiacibacter</taxon>
    </lineage>
</organism>
<comment type="subcellular location">
    <subcellularLocation>
        <location evidence="1">Membrane</location>
        <topology evidence="1">Multi-pass membrane protein</topology>
    </subcellularLocation>
</comment>
<evidence type="ECO:0000313" key="7">
    <source>
        <dbReference type="Proteomes" id="UP000059113"/>
    </source>
</evidence>
<reference evidence="6 7" key="1">
    <citation type="journal article" date="2015" name="Int. J. Syst. Evol. Microbiol.">
        <title>Erythrobacter atlanticus sp. nov., a bacterium from ocean sediment able to degrade polycyclic aromatic hydrocarbons.</title>
        <authorList>
            <person name="Zhuang L."/>
            <person name="Liu Y."/>
            <person name="Wang L."/>
            <person name="Wang W."/>
            <person name="Shao Z."/>
        </authorList>
    </citation>
    <scope>NUCLEOTIDE SEQUENCE [LARGE SCALE GENOMIC DNA]</scope>
    <source>
        <strain evidence="7">s21-N3</strain>
    </source>
</reference>
<dbReference type="InterPro" id="IPR059112">
    <property type="entry name" value="CysZ/EI24"/>
</dbReference>
<keyword evidence="4 5" id="KW-0472">Membrane</keyword>
<sequence>MMASRPASLSASLALAFGQLFDGAVLRILLKSLGVTLIVFIILATCGWFTVDWALTRSGLDDGLFAGAEALRGALSFLLAVVGLWLTWRIVAMGVVQFFADEVVVAVERQHYPEEASMARDLSFAEQARNAGRAAARALLSNLIAIPFALALMFTGVGTFAVFWLVNAVLLGRELQDMVWLRHRQGVQQAPPIGRGQRFVMGGLFAGMLAVPFINFLAPVLGAASATHLVHRTNRRKSST</sequence>
<evidence type="ECO:0000256" key="5">
    <source>
        <dbReference type="SAM" id="Phobius"/>
    </source>
</evidence>
<feature type="transmembrane region" description="Helical" evidence="5">
    <location>
        <begin position="75"/>
        <end position="100"/>
    </location>
</feature>
<dbReference type="STRING" id="1648404.CP97_01875"/>
<evidence type="ECO:0000313" key="6">
    <source>
        <dbReference type="EMBL" id="AKQ41057.2"/>
    </source>
</evidence>
<feature type="transmembrane region" description="Helical" evidence="5">
    <location>
        <begin position="144"/>
        <end position="172"/>
    </location>
</feature>
<protein>
    <submittedName>
        <fullName evidence="6">Membrane protein, putative</fullName>
    </submittedName>
</protein>
<proteinExistence type="predicted"/>
<evidence type="ECO:0000256" key="1">
    <source>
        <dbReference type="ARBA" id="ARBA00004141"/>
    </source>
</evidence>
<evidence type="ECO:0000256" key="2">
    <source>
        <dbReference type="ARBA" id="ARBA00022692"/>
    </source>
</evidence>
<keyword evidence="3 5" id="KW-1133">Transmembrane helix</keyword>
<name>A0A0H4V8X1_9SPHN</name>
<keyword evidence="2 5" id="KW-0812">Transmembrane</keyword>
<keyword evidence="7" id="KW-1185">Reference proteome</keyword>
<feature type="transmembrane region" description="Helical" evidence="5">
    <location>
        <begin position="199"/>
        <end position="218"/>
    </location>
</feature>
<dbReference type="EMBL" id="CP011310">
    <property type="protein sequence ID" value="AKQ41057.2"/>
    <property type="molecule type" value="Genomic_DNA"/>
</dbReference>
<gene>
    <name evidence="6" type="ORF">CP97_01875</name>
</gene>
<dbReference type="Proteomes" id="UP000059113">
    <property type="component" value="Chromosome"/>
</dbReference>
<dbReference type="AlphaFoldDB" id="A0A0H4V8X1"/>
<evidence type="ECO:0000256" key="3">
    <source>
        <dbReference type="ARBA" id="ARBA00022989"/>
    </source>
</evidence>
<dbReference type="KEGG" id="ery:CP97_01875"/>
<feature type="transmembrane region" description="Helical" evidence="5">
    <location>
        <begin position="33"/>
        <end position="55"/>
    </location>
</feature>